<feature type="transmembrane region" description="Helical" evidence="1">
    <location>
        <begin position="12"/>
        <end position="42"/>
    </location>
</feature>
<evidence type="ECO:0000256" key="1">
    <source>
        <dbReference type="SAM" id="Phobius"/>
    </source>
</evidence>
<sequence length="71" mass="8655">MKAIRRFGLMLTILLIGIVIGNFGMLTAILIVCPLFTFWLILWDDKKFRQAERKHYQEQEEYYSSEYYHYE</sequence>
<keyword evidence="1" id="KW-0472">Membrane</keyword>
<evidence type="ECO:0008006" key="4">
    <source>
        <dbReference type="Google" id="ProtNLM"/>
    </source>
</evidence>
<keyword evidence="1" id="KW-1133">Transmembrane helix</keyword>
<dbReference type="Proteomes" id="UP000664701">
    <property type="component" value="Chromosome"/>
</dbReference>
<dbReference type="EMBL" id="CP147251">
    <property type="protein sequence ID" value="WYJ77559.1"/>
    <property type="molecule type" value="Genomic_DNA"/>
</dbReference>
<proteinExistence type="predicted"/>
<reference evidence="2 3" key="1">
    <citation type="submission" date="2021-03" db="EMBL/GenBank/DDBJ databases">
        <authorList>
            <person name="Gilmore M.S."/>
            <person name="Schwartzman J."/>
            <person name="Van Tyne D."/>
            <person name="Martin M."/>
            <person name="Earl A.M."/>
            <person name="Manson A.L."/>
            <person name="Straub T."/>
            <person name="Salamzade R."/>
            <person name="Saavedra J."/>
            <person name="Lebreton F."/>
            <person name="Prichula J."/>
            <person name="Schaufler K."/>
            <person name="Gaca A."/>
            <person name="Sgardioli B."/>
            <person name="Wagenaar J."/>
            <person name="Strong T."/>
        </authorList>
    </citation>
    <scope>NUCLEOTIDE SEQUENCE [LARGE SCALE GENOMIC DNA]</scope>
    <source>
        <strain evidence="2 3">DIV2402</strain>
    </source>
</reference>
<organism evidence="2 3">
    <name type="scientific">Candidatus Enterococcus lowellii</name>
    <dbReference type="NCBI Taxonomy" id="2230877"/>
    <lineage>
        <taxon>Bacteria</taxon>
        <taxon>Bacillati</taxon>
        <taxon>Bacillota</taxon>
        <taxon>Bacilli</taxon>
        <taxon>Lactobacillales</taxon>
        <taxon>Enterococcaceae</taxon>
        <taxon>Enterococcus</taxon>
    </lineage>
</organism>
<dbReference type="RefSeq" id="WP_207940320.1">
    <property type="nucleotide sequence ID" value="NZ_CP147251.1"/>
</dbReference>
<keyword evidence="1" id="KW-0812">Transmembrane</keyword>
<evidence type="ECO:0000313" key="3">
    <source>
        <dbReference type="Proteomes" id="UP000664701"/>
    </source>
</evidence>
<evidence type="ECO:0000313" key="2">
    <source>
        <dbReference type="EMBL" id="WYJ77559.1"/>
    </source>
</evidence>
<name>A0ABZ2STW7_9ENTE</name>
<gene>
    <name evidence="2" type="ORF">DOK78_002197</name>
</gene>
<protein>
    <recommendedName>
        <fullName evidence="4">DUF2933 domain-containing protein</fullName>
    </recommendedName>
</protein>
<accession>A0ABZ2STW7</accession>
<keyword evidence="3" id="KW-1185">Reference proteome</keyword>
<reference evidence="2 3" key="2">
    <citation type="submission" date="2024-03" db="EMBL/GenBank/DDBJ databases">
        <title>The Genome Sequence of Enterococcus sp. DIV2402.</title>
        <authorList>
            <consortium name="The Broad Institute Genomics Platform"/>
            <consortium name="The Broad Institute Microbial Omics Core"/>
            <consortium name="The Broad Institute Genomic Center for Infectious Diseases"/>
            <person name="Earl A."/>
            <person name="Manson A."/>
            <person name="Gilmore M."/>
            <person name="Schwartman J."/>
            <person name="Shea T."/>
            <person name="Abouelleil A."/>
            <person name="Cao P."/>
            <person name="Chapman S."/>
            <person name="Cusick C."/>
            <person name="Young S."/>
            <person name="Neafsey D."/>
            <person name="Nusbaum C."/>
            <person name="Birren B."/>
        </authorList>
    </citation>
    <scope>NUCLEOTIDE SEQUENCE [LARGE SCALE GENOMIC DNA]</scope>
    <source>
        <strain evidence="2 3">DIV2402</strain>
    </source>
</reference>